<evidence type="ECO:0000313" key="1">
    <source>
        <dbReference type="EMBL" id="ETV68283.1"/>
    </source>
</evidence>
<name>W4FNL9_APHAT</name>
<proteinExistence type="predicted"/>
<dbReference type="GeneID" id="20817727"/>
<organism evidence="1">
    <name type="scientific">Aphanomyces astaci</name>
    <name type="common">Crayfish plague agent</name>
    <dbReference type="NCBI Taxonomy" id="112090"/>
    <lineage>
        <taxon>Eukaryota</taxon>
        <taxon>Sar</taxon>
        <taxon>Stramenopiles</taxon>
        <taxon>Oomycota</taxon>
        <taxon>Saprolegniomycetes</taxon>
        <taxon>Saprolegniales</taxon>
        <taxon>Verrucalvaceae</taxon>
        <taxon>Aphanomyces</taxon>
    </lineage>
</organism>
<protein>
    <submittedName>
        <fullName evidence="1">Uncharacterized protein</fullName>
    </submittedName>
</protein>
<dbReference type="RefSeq" id="XP_009842226.1">
    <property type="nucleotide sequence ID" value="XM_009843924.1"/>
</dbReference>
<dbReference type="VEuPathDB" id="FungiDB:H257_15731"/>
<gene>
    <name evidence="1" type="ORF">H257_15731</name>
</gene>
<sequence length="223" mass="25490">MSVDPDLQLLGCSHFQLAQDLRLHAWLWPHGYSLGQITHALRSRVAQDLLQVYTGAILSLQPKKKRVYTQLTLSAPPSWSKKPETVKRPVKRPEAVHSTRSRRLGKENAERTDIMMRYTQALQAPPTFNEALRIEEAKVDHMRKLIAFEVDQVVLSVLEDVIASIEANEVHLPVAKLKENCDVFRIDRAVLIVLIEDAFDAINKENVKENLRSASYVWIDFCL</sequence>
<dbReference type="AlphaFoldDB" id="W4FNL9"/>
<dbReference type="EMBL" id="KI913187">
    <property type="protein sequence ID" value="ETV68283.1"/>
    <property type="molecule type" value="Genomic_DNA"/>
</dbReference>
<accession>W4FNL9</accession>
<reference evidence="1" key="1">
    <citation type="submission" date="2013-12" db="EMBL/GenBank/DDBJ databases">
        <title>The Genome Sequence of Aphanomyces astaci APO3.</title>
        <authorList>
            <consortium name="The Broad Institute Genomics Platform"/>
            <person name="Russ C."/>
            <person name="Tyler B."/>
            <person name="van West P."/>
            <person name="Dieguez-Uribeondo J."/>
            <person name="Young S.K."/>
            <person name="Zeng Q."/>
            <person name="Gargeya S."/>
            <person name="Fitzgerald M."/>
            <person name="Abouelleil A."/>
            <person name="Alvarado L."/>
            <person name="Chapman S.B."/>
            <person name="Gainer-Dewar J."/>
            <person name="Goldberg J."/>
            <person name="Griggs A."/>
            <person name="Gujja S."/>
            <person name="Hansen M."/>
            <person name="Howarth C."/>
            <person name="Imamovic A."/>
            <person name="Ireland A."/>
            <person name="Larimer J."/>
            <person name="McCowan C."/>
            <person name="Murphy C."/>
            <person name="Pearson M."/>
            <person name="Poon T.W."/>
            <person name="Priest M."/>
            <person name="Roberts A."/>
            <person name="Saif S."/>
            <person name="Shea T."/>
            <person name="Sykes S."/>
            <person name="Wortman J."/>
            <person name="Nusbaum C."/>
            <person name="Birren B."/>
        </authorList>
    </citation>
    <scope>NUCLEOTIDE SEQUENCE [LARGE SCALE GENOMIC DNA]</scope>
    <source>
        <strain evidence="1">APO3</strain>
    </source>
</reference>